<dbReference type="Proteomes" id="UP000636800">
    <property type="component" value="Unassembled WGS sequence"/>
</dbReference>
<feature type="coiled-coil region" evidence="2">
    <location>
        <begin position="212"/>
        <end position="260"/>
    </location>
</feature>
<dbReference type="Pfam" id="PF24918">
    <property type="entry name" value="NET2A_C"/>
    <property type="match status" value="1"/>
</dbReference>
<dbReference type="Pfam" id="PF07765">
    <property type="entry name" value="KIP1"/>
    <property type="match status" value="1"/>
</dbReference>
<accession>A0A835PF04</accession>
<evidence type="ECO:0000256" key="2">
    <source>
        <dbReference type="SAM" id="Coils"/>
    </source>
</evidence>
<dbReference type="Pfam" id="PF25014">
    <property type="entry name" value="NET2A"/>
    <property type="match status" value="1"/>
</dbReference>
<dbReference type="PANTHER" id="PTHR31631">
    <property type="entry name" value="PROTEIN NETWORKED 2D"/>
    <property type="match status" value="1"/>
</dbReference>
<protein>
    <recommendedName>
        <fullName evidence="4">NAB domain-containing protein</fullName>
    </recommendedName>
</protein>
<keyword evidence="6" id="KW-1185">Reference proteome</keyword>
<dbReference type="AlphaFoldDB" id="A0A835PF04"/>
<evidence type="ECO:0000313" key="6">
    <source>
        <dbReference type="Proteomes" id="UP000636800"/>
    </source>
</evidence>
<dbReference type="OrthoDB" id="2143914at2759"/>
<evidence type="ECO:0000259" key="4">
    <source>
        <dbReference type="PROSITE" id="PS51774"/>
    </source>
</evidence>
<dbReference type="InterPro" id="IPR056888">
    <property type="entry name" value="NET2A-D/KIP1-like_dom"/>
</dbReference>
<name>A0A835PF04_VANPL</name>
<reference evidence="5 6" key="1">
    <citation type="journal article" date="2020" name="Nat. Food">
        <title>A phased Vanilla planifolia genome enables genetic improvement of flavour and production.</title>
        <authorList>
            <person name="Hasing T."/>
            <person name="Tang H."/>
            <person name="Brym M."/>
            <person name="Khazi F."/>
            <person name="Huang T."/>
            <person name="Chambers A.H."/>
        </authorList>
    </citation>
    <scope>NUCLEOTIDE SEQUENCE [LARGE SCALE GENOMIC DNA]</scope>
    <source>
        <tissue evidence="5">Leaf</tissue>
    </source>
</reference>
<organism evidence="5 6">
    <name type="scientific">Vanilla planifolia</name>
    <name type="common">Vanilla</name>
    <dbReference type="NCBI Taxonomy" id="51239"/>
    <lineage>
        <taxon>Eukaryota</taxon>
        <taxon>Viridiplantae</taxon>
        <taxon>Streptophyta</taxon>
        <taxon>Embryophyta</taxon>
        <taxon>Tracheophyta</taxon>
        <taxon>Spermatophyta</taxon>
        <taxon>Magnoliopsida</taxon>
        <taxon>Liliopsida</taxon>
        <taxon>Asparagales</taxon>
        <taxon>Orchidaceae</taxon>
        <taxon>Vanilloideae</taxon>
        <taxon>Vanilleae</taxon>
        <taxon>Vanilla</taxon>
    </lineage>
</organism>
<evidence type="ECO:0000256" key="1">
    <source>
        <dbReference type="ARBA" id="ARBA00023054"/>
    </source>
</evidence>
<keyword evidence="1 2" id="KW-0175">Coiled coil</keyword>
<feature type="coiled-coil region" evidence="2">
    <location>
        <begin position="302"/>
        <end position="357"/>
    </location>
</feature>
<evidence type="ECO:0000256" key="3">
    <source>
        <dbReference type="SAM" id="MobiDB-lite"/>
    </source>
</evidence>
<sequence length="756" mass="86156">MEEKVTKMVKLIEVEADSFAKKAEMYYQRRPELISFVEETYRAYKALADRYDRISGELHKANHTLASAFPDQFQFAMQEDDEDGSPRAFTAIDTTKVPKALPGGLPQVSFKGKGRGKDAFSALKKQHKKVSSHLTKETAQKEIDRLQKEILVLQTEKEFFKSSYEGGLAKFWDIETQINDLQDEVCNLQDEFSTSSIIEDDEARALVAATAIKSCEETLVSLQQQHSKSREEAIVESKRIREAKNRLKLLRGDEGEIELEDSFDEETKTKVQVLSQKEESLDLHSVCAQVKNHIQTNSETSMANLAEKIDELVEKVITLEITVSSQTAQLRTLRSETDELQKHIRGLEEDKAKLLDSNSMSHKLRKAEEEVHRIQEIERSVNCDTEMAQTQFADACNCLNGISEKLQSLGQKDEGLSDEINEKALDNGTESRQRMLVCEYTETLGNYKDTKTRLTEMEKKNQEHHFEMMTQIQGLKSANAVKDQEIRALRKKLFSHTGQEENGASIQVNLQKSDLSVEIVDTEEDIKQPISGIEEKYRAELDKLLEENLDFWLRFSTSYHQIQKFEASFKDLQARLEKMKDYPKEGGSSPASPKSSPRKETPPLDQKLRELHTELQVWLEQNGLLKGELQRRYASLCAIQEEVSRASWHAEDSKFDPYLLAKFHGEVFNMQQQNNKVAKELQTGLDHVKGLQSEVAVALSRCLDVSKGNGKQEYSKDDSSQLKAFTLGAHLFISSWLSSQMNLGRKTTARVKIEGY</sequence>
<proteinExistence type="predicted"/>
<dbReference type="InterPro" id="IPR011684">
    <property type="entry name" value="NAB"/>
</dbReference>
<feature type="region of interest" description="Disordered" evidence="3">
    <location>
        <begin position="581"/>
        <end position="603"/>
    </location>
</feature>
<dbReference type="EMBL" id="JADCNL010000127">
    <property type="protein sequence ID" value="KAG0450273.1"/>
    <property type="molecule type" value="Genomic_DNA"/>
</dbReference>
<feature type="compositionally biased region" description="Low complexity" evidence="3">
    <location>
        <begin position="585"/>
        <end position="595"/>
    </location>
</feature>
<evidence type="ECO:0000313" key="5">
    <source>
        <dbReference type="EMBL" id="KAG0450273.1"/>
    </source>
</evidence>
<dbReference type="PANTHER" id="PTHR31631:SF19">
    <property type="entry name" value="OS01G0835800 PROTEIN"/>
    <property type="match status" value="1"/>
</dbReference>
<dbReference type="GO" id="GO:0003779">
    <property type="term" value="F:actin binding"/>
    <property type="evidence" value="ECO:0007669"/>
    <property type="project" value="InterPro"/>
</dbReference>
<feature type="domain" description="NAB" evidence="4">
    <location>
        <begin position="1"/>
        <end position="58"/>
    </location>
</feature>
<dbReference type="PROSITE" id="PS51774">
    <property type="entry name" value="NAB"/>
    <property type="match status" value="1"/>
</dbReference>
<comment type="caution">
    <text evidence="5">The sequence shown here is derived from an EMBL/GenBank/DDBJ whole genome shotgun (WGS) entry which is preliminary data.</text>
</comment>
<dbReference type="InterPro" id="IPR056889">
    <property type="entry name" value="NET2A-D/KIP1-like_C"/>
</dbReference>
<feature type="coiled-coil region" evidence="2">
    <location>
        <begin position="136"/>
        <end position="163"/>
    </location>
</feature>
<gene>
    <name evidence="5" type="ORF">HPP92_026991</name>
</gene>